<sequence length="527" mass="53454">MALTVQTNVSAINSTRNLSKASDGVNTSLTRLSSGLRINSARDDAAGLQISNRLTSQINGLNVAVRNANDGISISQTAEGALQESTNILQRMRDLSIQSANGSNSSSDRVAIQEEVAQLQKELTRIAETTSFGDRKLLDGSFGSEAFQVGAQANETIDVTLAAFRSSDMGTYQSQLRNSDGSGGAAPASAGGLGTVVVVTGAASAPQGVAAAAGNGVDGGDITITSSGASDTITVAADESAGEVADKINSNAVETGVKADARTQIDVTGFTALTEGDTISFDLVGANDGTSQEKTIIATVGANGNIETLANEINKVSGDTGITAVAEDGGSTLRLVSENGEDIKIGNLNAGGATLTAEAYEFDGETKSTGAGVTFDDGDAVTFSGVVQLNGDSAYNVSSADASVAVGSGTDIANTGTVKASELSAVSDIDVTTAKGAQDALAVIDDALSYIDSSRAQLGAVQNRLTSTISNLENIVENSSASRSRIRDTDFAKETTELTKNQILQQASTSILAQAQQLPQAALSLLG</sequence>
<dbReference type="Pfam" id="PF07196">
    <property type="entry name" value="Flagellin_IN"/>
    <property type="match status" value="1"/>
</dbReference>
<organism evidence="7 8">
    <name type="scientific">Neiella marina</name>
    <dbReference type="NCBI Taxonomy" id="508461"/>
    <lineage>
        <taxon>Bacteria</taxon>
        <taxon>Pseudomonadati</taxon>
        <taxon>Pseudomonadota</taxon>
        <taxon>Gammaproteobacteria</taxon>
        <taxon>Alteromonadales</taxon>
        <taxon>Echinimonadaceae</taxon>
        <taxon>Neiella</taxon>
    </lineage>
</organism>
<accession>A0A8J2UAA7</accession>
<evidence type="ECO:0000313" key="7">
    <source>
        <dbReference type="EMBL" id="GGA90241.1"/>
    </source>
</evidence>
<evidence type="ECO:0000259" key="6">
    <source>
        <dbReference type="Pfam" id="PF00700"/>
    </source>
</evidence>
<dbReference type="OrthoDB" id="9796789at2"/>
<dbReference type="Pfam" id="PF00700">
    <property type="entry name" value="Flagellin_C"/>
    <property type="match status" value="1"/>
</dbReference>
<dbReference type="InterPro" id="IPR001029">
    <property type="entry name" value="Flagellin_N"/>
</dbReference>
<dbReference type="PRINTS" id="PR00207">
    <property type="entry name" value="FLAGELLIN"/>
</dbReference>
<dbReference type="Pfam" id="PF00669">
    <property type="entry name" value="Flagellin_N"/>
    <property type="match status" value="1"/>
</dbReference>
<dbReference type="PANTHER" id="PTHR42792:SF2">
    <property type="entry name" value="FLAGELLIN"/>
    <property type="match status" value="1"/>
</dbReference>
<dbReference type="Gene3D" id="2.30.220.10">
    <property type="entry name" value="f41 fragment of flagellin, C-terminal domain"/>
    <property type="match status" value="1"/>
</dbReference>
<dbReference type="Gene3D" id="6.10.280.190">
    <property type="match status" value="1"/>
</dbReference>
<reference evidence="8" key="1">
    <citation type="journal article" date="2019" name="Int. J. Syst. Evol. Microbiol.">
        <title>The Global Catalogue of Microorganisms (GCM) 10K type strain sequencing project: providing services to taxonomists for standard genome sequencing and annotation.</title>
        <authorList>
            <consortium name="The Broad Institute Genomics Platform"/>
            <consortium name="The Broad Institute Genome Sequencing Center for Infectious Disease"/>
            <person name="Wu L."/>
            <person name="Ma J."/>
        </authorList>
    </citation>
    <scope>NUCLEOTIDE SEQUENCE [LARGE SCALE GENOMIC DNA]</scope>
    <source>
        <strain evidence="8">CGMCC 1.10130</strain>
    </source>
</reference>
<dbReference type="PANTHER" id="PTHR42792">
    <property type="entry name" value="FLAGELLIN"/>
    <property type="match status" value="1"/>
</dbReference>
<dbReference type="AlphaFoldDB" id="A0A8J2UAA7"/>
<proteinExistence type="inferred from homology"/>
<evidence type="ECO:0000256" key="1">
    <source>
        <dbReference type="ARBA" id="ARBA00005709"/>
    </source>
</evidence>
<gene>
    <name evidence="7" type="primary">fliC</name>
    <name evidence="7" type="ORF">GCM10011369_35480</name>
</gene>
<keyword evidence="2 4" id="KW-0964">Secreted</keyword>
<keyword evidence="8" id="KW-1185">Reference proteome</keyword>
<dbReference type="InterPro" id="IPR046358">
    <property type="entry name" value="Flagellin_C"/>
</dbReference>
<evidence type="ECO:0000256" key="3">
    <source>
        <dbReference type="ARBA" id="ARBA00023143"/>
    </source>
</evidence>
<dbReference type="GO" id="GO:0005198">
    <property type="term" value="F:structural molecule activity"/>
    <property type="evidence" value="ECO:0007669"/>
    <property type="project" value="UniProtKB-UniRule"/>
</dbReference>
<dbReference type="InterPro" id="IPR001492">
    <property type="entry name" value="Flagellin"/>
</dbReference>
<dbReference type="RefSeq" id="WP_087507615.1">
    <property type="nucleotide sequence ID" value="NZ_BMDX01000031.1"/>
</dbReference>
<dbReference type="SUPFAM" id="SSF64518">
    <property type="entry name" value="Phase 1 flagellin"/>
    <property type="match status" value="1"/>
</dbReference>
<dbReference type="GO" id="GO:0009288">
    <property type="term" value="C:bacterial-type flagellum"/>
    <property type="evidence" value="ECO:0007669"/>
    <property type="project" value="UniProtKB-SubCell"/>
</dbReference>
<dbReference type="Gene3D" id="1.20.1330.10">
    <property type="entry name" value="f41 fragment of flagellin, N-terminal domain"/>
    <property type="match status" value="1"/>
</dbReference>
<dbReference type="Gene3D" id="2.170.280.10">
    <property type="entry name" value="f41 fragment of flagellin, middle domain"/>
    <property type="match status" value="1"/>
</dbReference>
<comment type="caution">
    <text evidence="7">The sequence shown here is derived from an EMBL/GenBank/DDBJ whole genome shotgun (WGS) entry which is preliminary data.</text>
</comment>
<comment type="similarity">
    <text evidence="1 4">Belongs to the bacterial flagellin family.</text>
</comment>
<keyword evidence="7" id="KW-0282">Flagellum</keyword>
<dbReference type="EMBL" id="BMDX01000031">
    <property type="protein sequence ID" value="GGA90241.1"/>
    <property type="molecule type" value="Genomic_DNA"/>
</dbReference>
<comment type="function">
    <text evidence="4">Flagellin is the subunit protein which polymerizes to form the filaments of bacterial flagella.</text>
</comment>
<feature type="domain" description="Flagellin N-terminal" evidence="5">
    <location>
        <begin position="5"/>
        <end position="141"/>
    </location>
</feature>
<keyword evidence="7" id="KW-0966">Cell projection</keyword>
<dbReference type="Gene3D" id="6.10.10.10">
    <property type="entry name" value="Flagellar export chaperone, C-terminal domain"/>
    <property type="match status" value="1"/>
</dbReference>
<dbReference type="InterPro" id="IPR042187">
    <property type="entry name" value="Flagellin_C_sub2"/>
</dbReference>
<evidence type="ECO:0000259" key="5">
    <source>
        <dbReference type="Pfam" id="PF00669"/>
    </source>
</evidence>
<dbReference type="InterPro" id="IPR010810">
    <property type="entry name" value="Flagellin_hook_IN_motif"/>
</dbReference>
<feature type="domain" description="Flagellin C-terminal" evidence="6">
    <location>
        <begin position="442"/>
        <end position="526"/>
    </location>
</feature>
<evidence type="ECO:0000256" key="4">
    <source>
        <dbReference type="RuleBase" id="RU362073"/>
    </source>
</evidence>
<evidence type="ECO:0000313" key="8">
    <source>
        <dbReference type="Proteomes" id="UP000619743"/>
    </source>
</evidence>
<name>A0A8J2UAA7_9GAMM</name>
<dbReference type="GO" id="GO:0005576">
    <property type="term" value="C:extracellular region"/>
    <property type="evidence" value="ECO:0007669"/>
    <property type="project" value="UniProtKB-SubCell"/>
</dbReference>
<keyword evidence="7" id="KW-0969">Cilium</keyword>
<comment type="subcellular location">
    <subcellularLocation>
        <location evidence="4">Secreted</location>
    </subcellularLocation>
    <subcellularLocation>
        <location evidence="4">Bacterial flagellum</location>
    </subcellularLocation>
</comment>
<dbReference type="Proteomes" id="UP000619743">
    <property type="component" value="Unassembled WGS sequence"/>
</dbReference>
<evidence type="ECO:0000256" key="2">
    <source>
        <dbReference type="ARBA" id="ARBA00022525"/>
    </source>
</evidence>
<keyword evidence="3 4" id="KW-0975">Bacterial flagellum</keyword>
<protein>
    <recommendedName>
        <fullName evidence="4">Flagellin</fullName>
    </recommendedName>
</protein>